<dbReference type="AlphaFoldDB" id="A0A3S0CRN7"/>
<name>A0A3S0CRN7_9BACL</name>
<evidence type="ECO:0000313" key="1">
    <source>
        <dbReference type="EMBL" id="RTE05816.1"/>
    </source>
</evidence>
<reference evidence="1 2" key="1">
    <citation type="submission" date="2018-12" db="EMBL/GenBank/DDBJ databases">
        <title>Bacillus ochoae sp. nov., Paenibacillus whitsoniae sp. nov., Paenibacillus spiritus sp. nov. Isolated from the Mars Exploration Rover during spacecraft assembly.</title>
        <authorList>
            <person name="Seuylemezian A."/>
            <person name="Vaishampayan P."/>
        </authorList>
    </citation>
    <scope>NUCLEOTIDE SEQUENCE [LARGE SCALE GENOMIC DNA]</scope>
    <source>
        <strain evidence="1 2">MER 54</strain>
    </source>
</reference>
<protein>
    <submittedName>
        <fullName evidence="1">Uncharacterized protein</fullName>
    </submittedName>
</protein>
<evidence type="ECO:0000313" key="2">
    <source>
        <dbReference type="Proteomes" id="UP000276128"/>
    </source>
</evidence>
<proteinExistence type="predicted"/>
<gene>
    <name evidence="1" type="ORF">EJQ19_24105</name>
</gene>
<dbReference type="Proteomes" id="UP000276128">
    <property type="component" value="Unassembled WGS sequence"/>
</dbReference>
<comment type="caution">
    <text evidence="1">The sequence shown here is derived from an EMBL/GenBank/DDBJ whole genome shotgun (WGS) entry which is preliminary data.</text>
</comment>
<dbReference type="EMBL" id="RXHU01000078">
    <property type="protein sequence ID" value="RTE05816.1"/>
    <property type="molecule type" value="Genomic_DNA"/>
</dbReference>
<dbReference type="OrthoDB" id="2930633at2"/>
<organism evidence="1 2">
    <name type="scientific">Paenibacillus whitsoniae</name>
    <dbReference type="NCBI Taxonomy" id="2496558"/>
    <lineage>
        <taxon>Bacteria</taxon>
        <taxon>Bacillati</taxon>
        <taxon>Bacillota</taxon>
        <taxon>Bacilli</taxon>
        <taxon>Bacillales</taxon>
        <taxon>Paenibacillaceae</taxon>
        <taxon>Paenibacillus</taxon>
    </lineage>
</organism>
<dbReference type="RefSeq" id="WP_126143798.1">
    <property type="nucleotide sequence ID" value="NZ_RXHU01000078.1"/>
</dbReference>
<sequence>MMKYGAEHEEHQFDLKFREAEERGQWRDLYLDLTFKAGQAQPEDLEDPSVLVICNQHGDIVQIVLHDGGCDCEFQFTPMEKAQIEDFVAKHVSV</sequence>
<keyword evidence="2" id="KW-1185">Reference proteome</keyword>
<accession>A0A3S0CRN7</accession>